<name>A0ABN3H7G2_9ACTN</name>
<comment type="caution">
    <text evidence="1">The sequence shown here is derived from an EMBL/GenBank/DDBJ whole genome shotgun (WGS) entry which is preliminary data.</text>
</comment>
<dbReference type="EMBL" id="BAAASD010000057">
    <property type="protein sequence ID" value="GAA2371433.1"/>
    <property type="molecule type" value="Genomic_DNA"/>
</dbReference>
<evidence type="ECO:0000313" key="2">
    <source>
        <dbReference type="Proteomes" id="UP001500253"/>
    </source>
</evidence>
<gene>
    <name evidence="1" type="ORF">GCM10010246_77200</name>
</gene>
<sequence>MPGLCKHSGFGLVEESETYQAFEFRAGAFDMLGHQRQVQREAQIVGAWRAAIRRTAGITASVLWALDEQRRIRHTAVVDGRGVRRHPRQRTVVQETGICNSSSYVANGSTTALETSVGCG</sequence>
<reference evidence="1 2" key="1">
    <citation type="journal article" date="2019" name="Int. J. Syst. Evol. Microbiol.">
        <title>The Global Catalogue of Microorganisms (GCM) 10K type strain sequencing project: providing services to taxonomists for standard genome sequencing and annotation.</title>
        <authorList>
            <consortium name="The Broad Institute Genomics Platform"/>
            <consortium name="The Broad Institute Genome Sequencing Center for Infectious Disease"/>
            <person name="Wu L."/>
            <person name="Ma J."/>
        </authorList>
    </citation>
    <scope>NUCLEOTIDE SEQUENCE [LARGE SCALE GENOMIC DNA]</scope>
    <source>
        <strain evidence="1 2">JCM 4316</strain>
    </source>
</reference>
<accession>A0ABN3H7G2</accession>
<keyword evidence="2" id="KW-1185">Reference proteome</keyword>
<dbReference type="Proteomes" id="UP001500253">
    <property type="component" value="Unassembled WGS sequence"/>
</dbReference>
<organism evidence="1 2">
    <name type="scientific">Streptomyces cuspidosporus</name>
    <dbReference type="NCBI Taxonomy" id="66882"/>
    <lineage>
        <taxon>Bacteria</taxon>
        <taxon>Bacillati</taxon>
        <taxon>Actinomycetota</taxon>
        <taxon>Actinomycetes</taxon>
        <taxon>Kitasatosporales</taxon>
        <taxon>Streptomycetaceae</taxon>
        <taxon>Streptomyces</taxon>
    </lineage>
</organism>
<protein>
    <submittedName>
        <fullName evidence="1">Uncharacterized protein</fullName>
    </submittedName>
</protein>
<proteinExistence type="predicted"/>
<evidence type="ECO:0000313" key="1">
    <source>
        <dbReference type="EMBL" id="GAA2371433.1"/>
    </source>
</evidence>